<dbReference type="EMBL" id="CP093313">
    <property type="protein sequence ID" value="UWZ83302.1"/>
    <property type="molecule type" value="Genomic_DNA"/>
</dbReference>
<evidence type="ECO:0000256" key="1">
    <source>
        <dbReference type="SAM" id="Phobius"/>
    </source>
</evidence>
<dbReference type="Proteomes" id="UP001059380">
    <property type="component" value="Chromosome"/>
</dbReference>
<dbReference type="Pfam" id="PF04367">
    <property type="entry name" value="DUF502"/>
    <property type="match status" value="1"/>
</dbReference>
<proteinExistence type="predicted"/>
<evidence type="ECO:0000313" key="3">
    <source>
        <dbReference type="Proteomes" id="UP001059380"/>
    </source>
</evidence>
<feature type="transmembrane region" description="Helical" evidence="1">
    <location>
        <begin position="16"/>
        <end position="36"/>
    </location>
</feature>
<keyword evidence="1" id="KW-0812">Transmembrane</keyword>
<gene>
    <name evidence="2" type="ORF">MOP44_22370</name>
</gene>
<keyword evidence="1" id="KW-1133">Transmembrane helix</keyword>
<dbReference type="KEGG" id="orp:MOP44_22370"/>
<feature type="transmembrane region" description="Helical" evidence="1">
    <location>
        <begin position="43"/>
        <end position="59"/>
    </location>
</feature>
<reference evidence="2" key="1">
    <citation type="submission" date="2021-04" db="EMBL/GenBank/DDBJ databases">
        <title>Phylogenetic analysis of Acidobacteriaceae.</title>
        <authorList>
            <person name="Qiu L."/>
            <person name="Zhang Q."/>
        </authorList>
    </citation>
    <scope>NUCLEOTIDE SEQUENCE</scope>
    <source>
        <strain evidence="2">DSM 25168</strain>
    </source>
</reference>
<evidence type="ECO:0000313" key="2">
    <source>
        <dbReference type="EMBL" id="UWZ83302.1"/>
    </source>
</evidence>
<keyword evidence="3" id="KW-1185">Reference proteome</keyword>
<accession>A0A9J7BQT7</accession>
<dbReference type="PANTHER" id="PTHR31876">
    <property type="entry name" value="COV-LIKE PROTEIN 1"/>
    <property type="match status" value="1"/>
</dbReference>
<sequence>MKPVAHRALHDFKHNILAGIITAGPLFITWLVFSFVIGVLAKVGLPIVALLAVVFPGSISESKGFQYTLAVIITVVLFYLVGKVTSEVVGRQMFELFEAALENLPVVNKIYTSVRQAVDTLMNKKNSGQRVVLIDFPSPGQKSIGFLTHMLADATTGAPIAAVLVPQAINPSSSYLQFVPMSSITETDLTMEQAMSMLLTGGAVCPEVIHYSAPPAAVVDRLGRAIPVSIAVESPEAVAKGGQQEG</sequence>
<name>A0A9J7BQT7_9BACT</name>
<organism evidence="2 3">
    <name type="scientific">Occallatibacter riparius</name>
    <dbReference type="NCBI Taxonomy" id="1002689"/>
    <lineage>
        <taxon>Bacteria</taxon>
        <taxon>Pseudomonadati</taxon>
        <taxon>Acidobacteriota</taxon>
        <taxon>Terriglobia</taxon>
        <taxon>Terriglobales</taxon>
        <taxon>Acidobacteriaceae</taxon>
        <taxon>Occallatibacter</taxon>
    </lineage>
</organism>
<dbReference type="InterPro" id="IPR007462">
    <property type="entry name" value="COV1-like"/>
</dbReference>
<dbReference type="RefSeq" id="WP_260792636.1">
    <property type="nucleotide sequence ID" value="NZ_CP093313.1"/>
</dbReference>
<feature type="transmembrane region" description="Helical" evidence="1">
    <location>
        <begin position="65"/>
        <end position="82"/>
    </location>
</feature>
<dbReference type="AlphaFoldDB" id="A0A9J7BQT7"/>
<keyword evidence="1" id="KW-0472">Membrane</keyword>
<dbReference type="PANTHER" id="PTHR31876:SF26">
    <property type="entry name" value="PROTEIN LIKE COV 2"/>
    <property type="match status" value="1"/>
</dbReference>
<protein>
    <submittedName>
        <fullName evidence="2">DUF502 domain-containing protein</fullName>
    </submittedName>
</protein>